<gene>
    <name evidence="1" type="ORF">PIB30_084936</name>
</gene>
<protein>
    <submittedName>
        <fullName evidence="1">Uncharacterized protein</fullName>
    </submittedName>
</protein>
<name>A0ABU6QT76_9FABA</name>
<evidence type="ECO:0000313" key="2">
    <source>
        <dbReference type="Proteomes" id="UP001341840"/>
    </source>
</evidence>
<dbReference type="Proteomes" id="UP001341840">
    <property type="component" value="Unassembled WGS sequence"/>
</dbReference>
<proteinExistence type="predicted"/>
<dbReference type="EMBL" id="JASCZI010001396">
    <property type="protein sequence ID" value="MED6114890.1"/>
    <property type="molecule type" value="Genomic_DNA"/>
</dbReference>
<sequence length="295" mass="33273">MGFCGAVLDLPSSVHREQAEHGRNVLVFPLIARLNGLGKSSRNHHSRRILQVRNELDRLGLDDVIYMDSLHLTRFARLWPDWVTEDGETETWRATVPIVLFMFVNYHHVDRVKRQFGSEQPIPLDPVNLDGFLDMSAMGEDKATQLPDHVPPVATQPRDPIVLPHYAPVHGRRARQQRSDGEHTYLPHELVYEGLNVEIDFFTSADLEVANTFFQGEGSGTGTAPHAPADRPLGFQRKSPPAQMYELFPYTPDVMDQSTQGYLAAHYTEAPTTISANIPVPYTQTMSVYRPEPPI</sequence>
<comment type="caution">
    <text evidence="1">The sequence shown here is derived from an EMBL/GenBank/DDBJ whole genome shotgun (WGS) entry which is preliminary data.</text>
</comment>
<evidence type="ECO:0000313" key="1">
    <source>
        <dbReference type="EMBL" id="MED6114890.1"/>
    </source>
</evidence>
<keyword evidence="2" id="KW-1185">Reference proteome</keyword>
<reference evidence="1 2" key="1">
    <citation type="journal article" date="2023" name="Plants (Basel)">
        <title>Bridging the Gap: Combining Genomics and Transcriptomics Approaches to Understand Stylosanthes scabra, an Orphan Legume from the Brazilian Caatinga.</title>
        <authorList>
            <person name="Ferreira-Neto J.R.C."/>
            <person name="da Silva M.D."/>
            <person name="Binneck E."/>
            <person name="de Melo N.F."/>
            <person name="da Silva R.H."/>
            <person name="de Melo A.L.T.M."/>
            <person name="Pandolfi V."/>
            <person name="Bustamante F.O."/>
            <person name="Brasileiro-Vidal A.C."/>
            <person name="Benko-Iseppon A.M."/>
        </authorList>
    </citation>
    <scope>NUCLEOTIDE SEQUENCE [LARGE SCALE GENOMIC DNA]</scope>
    <source>
        <tissue evidence="1">Leaves</tissue>
    </source>
</reference>
<accession>A0ABU6QT76</accession>
<organism evidence="1 2">
    <name type="scientific">Stylosanthes scabra</name>
    <dbReference type="NCBI Taxonomy" id="79078"/>
    <lineage>
        <taxon>Eukaryota</taxon>
        <taxon>Viridiplantae</taxon>
        <taxon>Streptophyta</taxon>
        <taxon>Embryophyta</taxon>
        <taxon>Tracheophyta</taxon>
        <taxon>Spermatophyta</taxon>
        <taxon>Magnoliopsida</taxon>
        <taxon>eudicotyledons</taxon>
        <taxon>Gunneridae</taxon>
        <taxon>Pentapetalae</taxon>
        <taxon>rosids</taxon>
        <taxon>fabids</taxon>
        <taxon>Fabales</taxon>
        <taxon>Fabaceae</taxon>
        <taxon>Papilionoideae</taxon>
        <taxon>50 kb inversion clade</taxon>
        <taxon>dalbergioids sensu lato</taxon>
        <taxon>Dalbergieae</taxon>
        <taxon>Pterocarpus clade</taxon>
        <taxon>Stylosanthes</taxon>
    </lineage>
</organism>